<accession>A0A8J3MXB3</accession>
<dbReference type="PANTHER" id="PTHR33055">
    <property type="entry name" value="TRANSPOSASE FOR INSERTION SEQUENCE ELEMENT IS1111A"/>
    <property type="match status" value="1"/>
</dbReference>
<feature type="domain" description="Transposase IS116/IS110/IS902 C-terminal" evidence="1">
    <location>
        <begin position="107"/>
        <end position="192"/>
    </location>
</feature>
<gene>
    <name evidence="2" type="ORF">KSF_008220</name>
</gene>
<dbReference type="GO" id="GO:0006313">
    <property type="term" value="P:DNA transposition"/>
    <property type="evidence" value="ECO:0007669"/>
    <property type="project" value="InterPro"/>
</dbReference>
<sequence length="243" mass="27306">MQLFSQLQQRSTLLFLQAFPTSVAAKAASVTQVEQVLKQVGHPTVRKVAPKIHETLQQPSLSAHAITTRTKLRLALALIAQLLPLVEQIAAYEKEIERLFLTHADSQIFESLPGAGKRLAPRLLAEIGDDRSRYTACQELAALAGTALVLYQSGNYRKAHHRHACLKPLRNALYQLARTSRQQEPWADEYYQRKRAEGKSHSVALLALSNVWLRILYRMWTTHTPYDPAIFAASRQAHAPRAA</sequence>
<proteinExistence type="predicted"/>
<name>A0A8J3MXB3_9CHLR</name>
<dbReference type="EMBL" id="BNJK01000001">
    <property type="protein sequence ID" value="GHO90774.1"/>
    <property type="molecule type" value="Genomic_DNA"/>
</dbReference>
<comment type="caution">
    <text evidence="2">The sequence shown here is derived from an EMBL/GenBank/DDBJ whole genome shotgun (WGS) entry which is preliminary data.</text>
</comment>
<dbReference type="InterPro" id="IPR047650">
    <property type="entry name" value="Transpos_IS110"/>
</dbReference>
<dbReference type="GO" id="GO:0004803">
    <property type="term" value="F:transposase activity"/>
    <property type="evidence" value="ECO:0007669"/>
    <property type="project" value="InterPro"/>
</dbReference>
<dbReference type="GO" id="GO:0003677">
    <property type="term" value="F:DNA binding"/>
    <property type="evidence" value="ECO:0007669"/>
    <property type="project" value="InterPro"/>
</dbReference>
<organism evidence="2 3">
    <name type="scientific">Reticulibacter mediterranei</name>
    <dbReference type="NCBI Taxonomy" id="2778369"/>
    <lineage>
        <taxon>Bacteria</taxon>
        <taxon>Bacillati</taxon>
        <taxon>Chloroflexota</taxon>
        <taxon>Ktedonobacteria</taxon>
        <taxon>Ktedonobacterales</taxon>
        <taxon>Reticulibacteraceae</taxon>
        <taxon>Reticulibacter</taxon>
    </lineage>
</organism>
<dbReference type="Pfam" id="PF02371">
    <property type="entry name" value="Transposase_20"/>
    <property type="match status" value="1"/>
</dbReference>
<reference evidence="2" key="1">
    <citation type="submission" date="2020-10" db="EMBL/GenBank/DDBJ databases">
        <title>Taxonomic study of unclassified bacteria belonging to the class Ktedonobacteria.</title>
        <authorList>
            <person name="Yabe S."/>
            <person name="Wang C.M."/>
            <person name="Zheng Y."/>
            <person name="Sakai Y."/>
            <person name="Cavaletti L."/>
            <person name="Monciardini P."/>
            <person name="Donadio S."/>
        </authorList>
    </citation>
    <scope>NUCLEOTIDE SEQUENCE</scope>
    <source>
        <strain evidence="2">ID150040</strain>
    </source>
</reference>
<keyword evidence="3" id="KW-1185">Reference proteome</keyword>
<dbReference type="AlphaFoldDB" id="A0A8J3MXB3"/>
<protein>
    <recommendedName>
        <fullName evidence="1">Transposase IS116/IS110/IS902 C-terminal domain-containing protein</fullName>
    </recommendedName>
</protein>
<dbReference type="Proteomes" id="UP000597444">
    <property type="component" value="Unassembled WGS sequence"/>
</dbReference>
<evidence type="ECO:0000259" key="1">
    <source>
        <dbReference type="Pfam" id="PF02371"/>
    </source>
</evidence>
<dbReference type="InterPro" id="IPR003346">
    <property type="entry name" value="Transposase_20"/>
</dbReference>
<evidence type="ECO:0000313" key="3">
    <source>
        <dbReference type="Proteomes" id="UP000597444"/>
    </source>
</evidence>
<evidence type="ECO:0000313" key="2">
    <source>
        <dbReference type="EMBL" id="GHO90774.1"/>
    </source>
</evidence>
<dbReference type="PANTHER" id="PTHR33055:SF3">
    <property type="entry name" value="PUTATIVE TRANSPOSASE FOR IS117-RELATED"/>
    <property type="match status" value="1"/>
</dbReference>